<gene>
    <name evidence="1" type="ORF">HAX54_015673</name>
</gene>
<evidence type="ECO:0000313" key="2">
    <source>
        <dbReference type="Proteomes" id="UP000823775"/>
    </source>
</evidence>
<accession>A0ABS8RZN9</accession>
<reference evidence="1 2" key="1">
    <citation type="journal article" date="2021" name="BMC Genomics">
        <title>Datura genome reveals duplications of psychoactive alkaloid biosynthetic genes and high mutation rate following tissue culture.</title>
        <authorList>
            <person name="Rajewski A."/>
            <person name="Carter-House D."/>
            <person name="Stajich J."/>
            <person name="Litt A."/>
        </authorList>
    </citation>
    <scope>NUCLEOTIDE SEQUENCE [LARGE SCALE GENOMIC DNA]</scope>
    <source>
        <strain evidence="1">AR-01</strain>
    </source>
</reference>
<organism evidence="1 2">
    <name type="scientific">Datura stramonium</name>
    <name type="common">Jimsonweed</name>
    <name type="synonym">Common thornapple</name>
    <dbReference type="NCBI Taxonomy" id="4076"/>
    <lineage>
        <taxon>Eukaryota</taxon>
        <taxon>Viridiplantae</taxon>
        <taxon>Streptophyta</taxon>
        <taxon>Embryophyta</taxon>
        <taxon>Tracheophyta</taxon>
        <taxon>Spermatophyta</taxon>
        <taxon>Magnoliopsida</taxon>
        <taxon>eudicotyledons</taxon>
        <taxon>Gunneridae</taxon>
        <taxon>Pentapetalae</taxon>
        <taxon>asterids</taxon>
        <taxon>lamiids</taxon>
        <taxon>Solanales</taxon>
        <taxon>Solanaceae</taxon>
        <taxon>Solanoideae</taxon>
        <taxon>Datureae</taxon>
        <taxon>Datura</taxon>
    </lineage>
</organism>
<keyword evidence="2" id="KW-1185">Reference proteome</keyword>
<protein>
    <submittedName>
        <fullName evidence="1">Uncharacterized protein</fullName>
    </submittedName>
</protein>
<sequence length="57" mass="6406">AKNSEGARWLRGTELELRDGLRATLKEISASPQIPVKLRDSSVSRSYFTKLSFVPRS</sequence>
<dbReference type="EMBL" id="JACEIK010000200">
    <property type="protein sequence ID" value="MCD7452213.1"/>
    <property type="molecule type" value="Genomic_DNA"/>
</dbReference>
<proteinExistence type="predicted"/>
<evidence type="ECO:0000313" key="1">
    <source>
        <dbReference type="EMBL" id="MCD7452213.1"/>
    </source>
</evidence>
<feature type="non-terminal residue" evidence="1">
    <location>
        <position position="1"/>
    </location>
</feature>
<dbReference type="Proteomes" id="UP000823775">
    <property type="component" value="Unassembled WGS sequence"/>
</dbReference>
<name>A0ABS8RZN9_DATST</name>
<comment type="caution">
    <text evidence="1">The sequence shown here is derived from an EMBL/GenBank/DDBJ whole genome shotgun (WGS) entry which is preliminary data.</text>
</comment>